<feature type="domain" description="Toxin VasX N-terminal region" evidence="1">
    <location>
        <begin position="58"/>
        <end position="109"/>
    </location>
</feature>
<gene>
    <name evidence="2" type="ORF">PSI14_01900</name>
</gene>
<name>A0ABT5LRI8_9GAMM</name>
<dbReference type="Pfam" id="PF20249">
    <property type="entry name" value="VasX_N"/>
    <property type="match status" value="1"/>
</dbReference>
<keyword evidence="3" id="KW-1185">Reference proteome</keyword>
<reference evidence="2 3" key="1">
    <citation type="submission" date="2023-02" db="EMBL/GenBank/DDBJ databases">
        <title>Entomopathogenic bacteria.</title>
        <authorList>
            <person name="Machado R.A."/>
        </authorList>
    </citation>
    <scope>NUCLEOTIDE SEQUENCE [LARGE SCALE GENOMIC DNA]</scope>
    <source>
        <strain evidence="2 3">XENO-2</strain>
    </source>
</reference>
<dbReference type="Proteomes" id="UP001220225">
    <property type="component" value="Unassembled WGS sequence"/>
</dbReference>
<proteinExistence type="predicted"/>
<evidence type="ECO:0000313" key="2">
    <source>
        <dbReference type="EMBL" id="MDC9595655.1"/>
    </source>
</evidence>
<comment type="caution">
    <text evidence="2">The sequence shown here is derived from an EMBL/GenBank/DDBJ whole genome shotgun (WGS) entry which is preliminary data.</text>
</comment>
<dbReference type="EMBL" id="JAQRFN010000002">
    <property type="protein sequence ID" value="MDC9595655.1"/>
    <property type="molecule type" value="Genomic_DNA"/>
</dbReference>
<accession>A0ABT5LRI8</accession>
<organism evidence="2 3">
    <name type="scientific">Xenorhabdus anantnagensis</name>
    <dbReference type="NCBI Taxonomy" id="3025875"/>
    <lineage>
        <taxon>Bacteria</taxon>
        <taxon>Pseudomonadati</taxon>
        <taxon>Pseudomonadota</taxon>
        <taxon>Gammaproteobacteria</taxon>
        <taxon>Enterobacterales</taxon>
        <taxon>Morganellaceae</taxon>
        <taxon>Xenorhabdus</taxon>
    </lineage>
</organism>
<sequence>MCAIFCFDMHPAAYILSGYFDSQTAQDGIRGLIVKYTQYERKVDNASWEKIQPANDSVGLGYPFLALNKGVSKISIVYSEVPFSERILDKIDKDESFRRNAMQFVDLDDEKSLYAIDATEAHLETLIEEFKEVGEQFERYHEHLQDLQDPNAPPINLGDLTTEDTYKMDVDLVMRQMDSVRCLY</sequence>
<dbReference type="InterPro" id="IPR046864">
    <property type="entry name" value="VasX_N"/>
</dbReference>
<evidence type="ECO:0000313" key="3">
    <source>
        <dbReference type="Proteomes" id="UP001220225"/>
    </source>
</evidence>
<protein>
    <recommendedName>
        <fullName evidence="1">Toxin VasX N-terminal region domain-containing protein</fullName>
    </recommendedName>
</protein>
<evidence type="ECO:0000259" key="1">
    <source>
        <dbReference type="Pfam" id="PF20249"/>
    </source>
</evidence>
<dbReference type="RefSeq" id="WP_273574153.1">
    <property type="nucleotide sequence ID" value="NZ_JAQRFN010000002.1"/>
</dbReference>